<protein>
    <submittedName>
        <fullName evidence="1">Uncharacterized protein</fullName>
    </submittedName>
</protein>
<dbReference type="EMBL" id="SOIP01000183">
    <property type="protein sequence ID" value="TET81968.1"/>
    <property type="molecule type" value="Genomic_DNA"/>
</dbReference>
<dbReference type="Proteomes" id="UP000315534">
    <property type="component" value="Unassembled WGS sequence"/>
</dbReference>
<feature type="non-terminal residue" evidence="1">
    <location>
        <position position="748"/>
    </location>
</feature>
<gene>
    <name evidence="1" type="ORF">E3J38_02980</name>
</gene>
<comment type="caution">
    <text evidence="1">The sequence shown here is derived from an EMBL/GenBank/DDBJ whole genome shotgun (WGS) entry which is preliminary data.</text>
</comment>
<proteinExistence type="predicted"/>
<sequence>MAAKRQGKIATLIIQGKERFKLDEVKELAKRLNLTVDKVVSWFREESRPRLVDVLTGNRRKLRLNPSEESRSKARFHNIIDTSKEDSRITEVRQLSRKRHLTTDERDGIIRLFDIEHPHRQINSETDEKEELQGKNEENLKPAISKKTIKRRGAPREVKMWIPYIRGVKICCEEDIEKIIKKEFPGVQDRDDYIGILRNGKDHYKLLRAIKNYGHIKQREVEAMAAGLGIGNTKAAAWVFYGVVPAVYRWLDKAISKSEGVRIANQLRAEIDGIKTWQDVEERLDEMYPNGEYQKNKTFKTRKHHATKFLEFLKEIGKGGTVNGIASRIGLRPAAVRRFLGGNIPSAIQDVVSSSEGSRIHRTFHRVNIVLPKVRERDIESIHQLREIIGRDFPGFRDRENFPSLVRDAEIHYELFLEYRDKRFIPQGVPTELHKRTGLSFDKIKGWLCDGQSPIIYRLLREALSCKEAEKKLDKLLTKLNGVTSMSVLEYRLRNVYVEYEIHHLPRYKKHQERARKFFLFLKGLRGGGLLSDVARRAHLKPDEIRSWFRPDSIPNLVRMAASIPAEPPEDGKKWLPLISTNKRTFKEFIQVPTKITSAEDVLYVMKQLTTLETPKMKEYERKFDMMSKIVGLMYFLGALVSDGYFVESSHVSTYVGLSASKAYNWSRDFGRGFCYALGKIGISSKRGRDSIFEDEEGNLFTQMKWASISTPLLLWVRRTLLGLEASAPKTWNPIQADWILDAPEDWR</sequence>
<organism evidence="1 2">
    <name type="scientific">candidate division TA06 bacterium</name>
    <dbReference type="NCBI Taxonomy" id="2250710"/>
    <lineage>
        <taxon>Bacteria</taxon>
        <taxon>Bacteria division TA06</taxon>
    </lineage>
</organism>
<name>A0A523XRN1_UNCT6</name>
<dbReference type="AlphaFoldDB" id="A0A523XRN1"/>
<accession>A0A523XRN1</accession>
<evidence type="ECO:0000313" key="2">
    <source>
        <dbReference type="Proteomes" id="UP000315534"/>
    </source>
</evidence>
<reference evidence="1 2" key="1">
    <citation type="submission" date="2019-03" db="EMBL/GenBank/DDBJ databases">
        <title>Metabolic potential of uncultured bacteria and archaea associated with petroleum seepage in deep-sea sediments.</title>
        <authorList>
            <person name="Dong X."/>
            <person name="Hubert C."/>
        </authorList>
    </citation>
    <scope>NUCLEOTIDE SEQUENCE [LARGE SCALE GENOMIC DNA]</scope>
    <source>
        <strain evidence="1">E29_bin36</strain>
    </source>
</reference>
<evidence type="ECO:0000313" key="1">
    <source>
        <dbReference type="EMBL" id="TET81968.1"/>
    </source>
</evidence>